<proteinExistence type="predicted"/>
<gene>
    <name evidence="1" type="ORF">OESDEN_01461</name>
</gene>
<name>A0A0B1TLX6_OESDE</name>
<accession>A0A0B1TLX6</accession>
<evidence type="ECO:0000313" key="2">
    <source>
        <dbReference type="Proteomes" id="UP000053660"/>
    </source>
</evidence>
<protein>
    <submittedName>
        <fullName evidence="1">Uncharacterized protein</fullName>
    </submittedName>
</protein>
<dbReference type="AlphaFoldDB" id="A0A0B1TLX6"/>
<keyword evidence="2" id="KW-1185">Reference proteome</keyword>
<sequence length="83" mass="9383">MAPNKDPMLERMLMALVGKLPTELHDKFENRFEMLEDDKRERSVVISGVSEAGPDTILSIPVRKVAIIFCISFSLIVMKSFVT</sequence>
<dbReference type="OrthoDB" id="10613536at2759"/>
<dbReference type="Proteomes" id="UP000053660">
    <property type="component" value="Unassembled WGS sequence"/>
</dbReference>
<reference evidence="1 2" key="1">
    <citation type="submission" date="2014-03" db="EMBL/GenBank/DDBJ databases">
        <title>Draft genome of the hookworm Oesophagostomum dentatum.</title>
        <authorList>
            <person name="Mitreva M."/>
        </authorList>
    </citation>
    <scope>NUCLEOTIDE SEQUENCE [LARGE SCALE GENOMIC DNA]</scope>
    <source>
        <strain evidence="1 2">OD-Hann</strain>
    </source>
</reference>
<organism evidence="1 2">
    <name type="scientific">Oesophagostomum dentatum</name>
    <name type="common">Nodular worm</name>
    <dbReference type="NCBI Taxonomy" id="61180"/>
    <lineage>
        <taxon>Eukaryota</taxon>
        <taxon>Metazoa</taxon>
        <taxon>Ecdysozoa</taxon>
        <taxon>Nematoda</taxon>
        <taxon>Chromadorea</taxon>
        <taxon>Rhabditida</taxon>
        <taxon>Rhabditina</taxon>
        <taxon>Rhabditomorpha</taxon>
        <taxon>Strongyloidea</taxon>
        <taxon>Strongylidae</taxon>
        <taxon>Oesophagostomum</taxon>
    </lineage>
</organism>
<evidence type="ECO:0000313" key="1">
    <source>
        <dbReference type="EMBL" id="KHJ98548.1"/>
    </source>
</evidence>
<dbReference type="EMBL" id="KN549299">
    <property type="protein sequence ID" value="KHJ98548.1"/>
    <property type="molecule type" value="Genomic_DNA"/>
</dbReference>